<dbReference type="Proteomes" id="UP000053097">
    <property type="component" value="Unassembled WGS sequence"/>
</dbReference>
<sequence>MKKCKVVASCNCYKLQNSNEYKSNSINIADTKTLDMLKESIHSSRSDIVRRV</sequence>
<gene>
    <name evidence="1" type="ORF">X777_04143</name>
</gene>
<protein>
    <submittedName>
        <fullName evidence="1">Uncharacterized protein</fullName>
    </submittedName>
</protein>
<accession>A0A026WIF1</accession>
<evidence type="ECO:0000313" key="2">
    <source>
        <dbReference type="Proteomes" id="UP000053097"/>
    </source>
</evidence>
<proteinExistence type="predicted"/>
<evidence type="ECO:0000313" key="1">
    <source>
        <dbReference type="EMBL" id="EZA55748.1"/>
    </source>
</evidence>
<organism evidence="1 2">
    <name type="scientific">Ooceraea biroi</name>
    <name type="common">Clonal raider ant</name>
    <name type="synonym">Cerapachys biroi</name>
    <dbReference type="NCBI Taxonomy" id="2015173"/>
    <lineage>
        <taxon>Eukaryota</taxon>
        <taxon>Metazoa</taxon>
        <taxon>Ecdysozoa</taxon>
        <taxon>Arthropoda</taxon>
        <taxon>Hexapoda</taxon>
        <taxon>Insecta</taxon>
        <taxon>Pterygota</taxon>
        <taxon>Neoptera</taxon>
        <taxon>Endopterygota</taxon>
        <taxon>Hymenoptera</taxon>
        <taxon>Apocrita</taxon>
        <taxon>Aculeata</taxon>
        <taxon>Formicoidea</taxon>
        <taxon>Formicidae</taxon>
        <taxon>Dorylinae</taxon>
        <taxon>Ooceraea</taxon>
    </lineage>
</organism>
<reference evidence="1 2" key="1">
    <citation type="journal article" date="2014" name="Curr. Biol.">
        <title>The genome of the clonal raider ant Cerapachys biroi.</title>
        <authorList>
            <person name="Oxley P.R."/>
            <person name="Ji L."/>
            <person name="Fetter-Pruneda I."/>
            <person name="McKenzie S.K."/>
            <person name="Li C."/>
            <person name="Hu H."/>
            <person name="Zhang G."/>
            <person name="Kronauer D.J."/>
        </authorList>
    </citation>
    <scope>NUCLEOTIDE SEQUENCE [LARGE SCALE GENOMIC DNA]</scope>
</reference>
<dbReference type="AlphaFoldDB" id="A0A026WIF1"/>
<keyword evidence="2" id="KW-1185">Reference proteome</keyword>
<name>A0A026WIF1_OOCBI</name>
<dbReference type="EMBL" id="KK107186">
    <property type="protein sequence ID" value="EZA55748.1"/>
    <property type="molecule type" value="Genomic_DNA"/>
</dbReference>